<evidence type="ECO:0000256" key="1">
    <source>
        <dbReference type="SAM" id="MobiDB-lite"/>
    </source>
</evidence>
<gene>
    <name evidence="2" type="ORF">AB5J51_27065</name>
</gene>
<name>A0AB39YAL1_9ACTN</name>
<sequence>MGVFKTAISISELRQRNEQTQQQAATQKQPEQPKPAPKKG</sequence>
<feature type="region of interest" description="Disordered" evidence="1">
    <location>
        <begin position="1"/>
        <end position="40"/>
    </location>
</feature>
<feature type="compositionally biased region" description="Low complexity" evidence="1">
    <location>
        <begin position="18"/>
        <end position="30"/>
    </location>
</feature>
<reference evidence="2" key="1">
    <citation type="submission" date="2024-08" db="EMBL/GenBank/DDBJ databases">
        <authorList>
            <person name="Yu S.T."/>
        </authorList>
    </citation>
    <scope>NUCLEOTIDE SEQUENCE</scope>
    <source>
        <strain evidence="2">R33</strain>
    </source>
</reference>
<proteinExistence type="predicted"/>
<dbReference type="EMBL" id="CP165727">
    <property type="protein sequence ID" value="XDV66323.1"/>
    <property type="molecule type" value="Genomic_DNA"/>
</dbReference>
<evidence type="ECO:0000313" key="2">
    <source>
        <dbReference type="EMBL" id="XDV66323.1"/>
    </source>
</evidence>
<protein>
    <submittedName>
        <fullName evidence="2">Uncharacterized protein</fullName>
    </submittedName>
</protein>
<dbReference type="AlphaFoldDB" id="A0AB39YAL1"/>
<accession>A0AB39YAL1</accession>
<dbReference type="RefSeq" id="WP_369778848.1">
    <property type="nucleotide sequence ID" value="NZ_CP165727.1"/>
</dbReference>
<organism evidence="2">
    <name type="scientific">Streptomyces sp. R33</name>
    <dbReference type="NCBI Taxonomy" id="3238629"/>
    <lineage>
        <taxon>Bacteria</taxon>
        <taxon>Bacillati</taxon>
        <taxon>Actinomycetota</taxon>
        <taxon>Actinomycetes</taxon>
        <taxon>Kitasatosporales</taxon>
        <taxon>Streptomycetaceae</taxon>
        <taxon>Streptomyces</taxon>
    </lineage>
</organism>